<reference evidence="3" key="1">
    <citation type="submission" date="2021-03" db="EMBL/GenBank/DDBJ databases">
        <authorList>
            <person name="Bekaert M."/>
        </authorList>
    </citation>
    <scope>NUCLEOTIDE SEQUENCE</scope>
</reference>
<evidence type="ECO:0000313" key="4">
    <source>
        <dbReference type="Proteomes" id="UP000683360"/>
    </source>
</evidence>
<evidence type="ECO:0000313" key="3">
    <source>
        <dbReference type="EMBL" id="CAG2214926.1"/>
    </source>
</evidence>
<dbReference type="AlphaFoldDB" id="A0A8S3S1G0"/>
<dbReference type="InterPro" id="IPR022894">
    <property type="entry name" value="Oligoribonuclease"/>
</dbReference>
<name>A0A8S3S1G0_MYTED</name>
<proteinExistence type="predicted"/>
<dbReference type="GO" id="GO:0000175">
    <property type="term" value="F:3'-5'-RNA exonuclease activity"/>
    <property type="evidence" value="ECO:0007669"/>
    <property type="project" value="InterPro"/>
</dbReference>
<evidence type="ECO:0000256" key="1">
    <source>
        <dbReference type="ARBA" id="ARBA00022722"/>
    </source>
</evidence>
<dbReference type="PANTHER" id="PTHR11046:SF29">
    <property type="match status" value="1"/>
</dbReference>
<protein>
    <submittedName>
        <fullName evidence="3">Uncharacterized protein</fullName>
    </submittedName>
</protein>
<sequence>MKSVFKKKDISIGKEQAIGIAFKDVGPICEKEGISLDWLKNPSPIPNKINVTNGLIVELRKVRMQHSILHKTVALWVQFLCHLNYTPDSDGLKRNIELVYKKLSKISLHNRQNVSAYLTEQYIPPQKRNTLCNFDSNEKRISSEKVDNKRFQDYINNASHKFAEQKKIIIDLEKKLEKTRQQKFSANLKLFKIRKEHKKVTAKYTDSLSKMSELSTRNVNKRLKRKQTRISQLTSEKKKHEKEMKYLRQRNKNIKRKYKGQSALLRYYRNKNLKKENSNETVDSIKKSGIRMDSDMVNRMKYLENENEILKENIENLMQSQIVQTFHGGKYNDTIREVYASLLSMNVGVCNVEKIVRTVLEKMGGLKVDRLPKKTFAETMLIEAKIIAQLQATEAMLSSNNNTLHTDGTKRDGREFGGLQIGTDSGQYSIGLVEMLRGDTENFLQIIDLVITDMAKLLQENYTEKKKELLLSIKNTMTDRHIVNTCLKTSLEKIKLECIPDSSDNSEQIRKKISKLNGFKCNLHILVNLASQAESGLKLWEQSVLESESFHQFTYNQNTSDFIRASTKLCVPGADEKSGITERNSLITSVYHYVDNPVYLAGCRAFGIVDKILTGPIWRIIESTSHILDLNKVWFDFKKILEKYSVDATELVEGKVLYPEYTVQDKVFESLFLIDNEELNILTTEALQIVLLNFCIIIERQLFDNLPGGILNEETEGVNGKELRDESTTVKPTNIVSERDFANLDRLKRENPNANIIALEGLILFTNNKTLHWLDQMETEKKTQIFKIARERAPAMLKQFKLRKEHIKNQHILLLKNKREEKLRKENSKQQELQSLTKDIEKIGGLWVTSQDINKNIKKLNETEKMEAVKLQLKFRKKVLKCNPEDKFLLQFSANGIQFPLHELVSHLKVVLAADYTQTVPSNTNKVFKEPVPKRKKTVSVVENTSKNTVENNSDIIMNVESSSQSFDHDMIMTGLNECPVGKNVVVAYMDTWYPGQVIAQENNIFKVKFLHPAKAVQNLFKWPEKEDISEIDEMFIFYLDFEILSKDSGGRTWYLTNYHKIQYEYEQYCRKYFD</sequence>
<evidence type="ECO:0000256" key="2">
    <source>
        <dbReference type="SAM" id="Coils"/>
    </source>
</evidence>
<dbReference type="EMBL" id="CAJPWZ010001429">
    <property type="protein sequence ID" value="CAG2214926.1"/>
    <property type="molecule type" value="Genomic_DNA"/>
</dbReference>
<dbReference type="Proteomes" id="UP000683360">
    <property type="component" value="Unassembled WGS sequence"/>
</dbReference>
<keyword evidence="2" id="KW-0175">Coiled coil</keyword>
<comment type="caution">
    <text evidence="3">The sequence shown here is derived from an EMBL/GenBank/DDBJ whole genome shotgun (WGS) entry which is preliminary data.</text>
</comment>
<keyword evidence="1" id="KW-0540">Nuclease</keyword>
<keyword evidence="1" id="KW-0378">Hydrolase</keyword>
<keyword evidence="4" id="KW-1185">Reference proteome</keyword>
<feature type="coiled-coil region" evidence="2">
    <location>
        <begin position="216"/>
        <end position="257"/>
    </location>
</feature>
<dbReference type="PANTHER" id="PTHR11046">
    <property type="entry name" value="OLIGORIBONUCLEASE, MITOCHONDRIAL"/>
    <property type="match status" value="1"/>
</dbReference>
<gene>
    <name evidence="3" type="ORF">MEDL_28755</name>
</gene>
<organism evidence="3 4">
    <name type="scientific">Mytilus edulis</name>
    <name type="common">Blue mussel</name>
    <dbReference type="NCBI Taxonomy" id="6550"/>
    <lineage>
        <taxon>Eukaryota</taxon>
        <taxon>Metazoa</taxon>
        <taxon>Spiralia</taxon>
        <taxon>Lophotrochozoa</taxon>
        <taxon>Mollusca</taxon>
        <taxon>Bivalvia</taxon>
        <taxon>Autobranchia</taxon>
        <taxon>Pteriomorphia</taxon>
        <taxon>Mytilida</taxon>
        <taxon>Mytiloidea</taxon>
        <taxon>Mytilidae</taxon>
        <taxon>Mytilinae</taxon>
        <taxon>Mytilus</taxon>
    </lineage>
</organism>
<accession>A0A8S3S1G0</accession>
<dbReference type="OrthoDB" id="10067847at2759"/>